<evidence type="ECO:0000313" key="4">
    <source>
        <dbReference type="Proteomes" id="UP000184038"/>
    </source>
</evidence>
<dbReference type="GO" id="GO:0016616">
    <property type="term" value="F:oxidoreductase activity, acting on the CH-OH group of donors, NAD or NADP as acceptor"/>
    <property type="evidence" value="ECO:0007669"/>
    <property type="project" value="TreeGrafter"/>
</dbReference>
<dbReference type="PRINTS" id="PR00080">
    <property type="entry name" value="SDRFAMILY"/>
</dbReference>
<reference evidence="3 4" key="1">
    <citation type="submission" date="2016-11" db="EMBL/GenBank/DDBJ databases">
        <authorList>
            <person name="Jaros S."/>
            <person name="Januszkiewicz K."/>
            <person name="Wedrychowicz H."/>
        </authorList>
    </citation>
    <scope>NUCLEOTIDE SEQUENCE [LARGE SCALE GENOMIC DNA]</scope>
    <source>
        <strain evidence="3 4">DSM 15930</strain>
    </source>
</reference>
<keyword evidence="4" id="KW-1185">Reference proteome</keyword>
<dbReference type="EMBL" id="FRCP01000012">
    <property type="protein sequence ID" value="SHM56605.1"/>
    <property type="molecule type" value="Genomic_DNA"/>
</dbReference>
<gene>
    <name evidence="3" type="ORF">SAMN02746066_02417</name>
</gene>
<keyword evidence="2" id="KW-0560">Oxidoreductase</keyword>
<comment type="similarity">
    <text evidence="1">Belongs to the short-chain dehydrogenases/reductases (SDR) family.</text>
</comment>
<name>A0A1M7JUK2_9FIRM</name>
<dbReference type="AlphaFoldDB" id="A0A1M7JUK2"/>
<organism evidence="3 4">
    <name type="scientific">Anaerosporobacter mobilis DSM 15930</name>
    <dbReference type="NCBI Taxonomy" id="1120996"/>
    <lineage>
        <taxon>Bacteria</taxon>
        <taxon>Bacillati</taxon>
        <taxon>Bacillota</taxon>
        <taxon>Clostridia</taxon>
        <taxon>Lachnospirales</taxon>
        <taxon>Lachnospiraceae</taxon>
        <taxon>Anaerosporobacter</taxon>
    </lineage>
</organism>
<evidence type="ECO:0000313" key="3">
    <source>
        <dbReference type="EMBL" id="SHM56605.1"/>
    </source>
</evidence>
<dbReference type="InterPro" id="IPR020904">
    <property type="entry name" value="Sc_DH/Rdtase_CS"/>
</dbReference>
<dbReference type="STRING" id="1120996.SAMN02746066_02417"/>
<dbReference type="Pfam" id="PF13561">
    <property type="entry name" value="adh_short_C2"/>
    <property type="match status" value="1"/>
</dbReference>
<dbReference type="RefSeq" id="WP_073287993.1">
    <property type="nucleotide sequence ID" value="NZ_FRCP01000012.1"/>
</dbReference>
<protein>
    <submittedName>
        <fullName evidence="3">Gluconate 5-dehydrogenase</fullName>
    </submittedName>
</protein>
<dbReference type="Gene3D" id="3.40.50.720">
    <property type="entry name" value="NAD(P)-binding Rossmann-like Domain"/>
    <property type="match status" value="1"/>
</dbReference>
<proteinExistence type="inferred from homology"/>
<dbReference type="InterPro" id="IPR036291">
    <property type="entry name" value="NAD(P)-bd_dom_sf"/>
</dbReference>
<dbReference type="GO" id="GO:0006633">
    <property type="term" value="P:fatty acid biosynthetic process"/>
    <property type="evidence" value="ECO:0007669"/>
    <property type="project" value="TreeGrafter"/>
</dbReference>
<dbReference type="Proteomes" id="UP000184038">
    <property type="component" value="Unassembled WGS sequence"/>
</dbReference>
<accession>A0A1M7JUK2</accession>
<dbReference type="InterPro" id="IPR002347">
    <property type="entry name" value="SDR_fam"/>
</dbReference>
<evidence type="ECO:0000256" key="1">
    <source>
        <dbReference type="ARBA" id="ARBA00006484"/>
    </source>
</evidence>
<dbReference type="PANTHER" id="PTHR42760">
    <property type="entry name" value="SHORT-CHAIN DEHYDROGENASES/REDUCTASES FAMILY MEMBER"/>
    <property type="match status" value="1"/>
</dbReference>
<dbReference type="GO" id="GO:0008206">
    <property type="term" value="P:bile acid metabolic process"/>
    <property type="evidence" value="ECO:0007669"/>
    <property type="project" value="UniProtKB-ARBA"/>
</dbReference>
<dbReference type="PANTHER" id="PTHR42760:SF133">
    <property type="entry name" value="3-OXOACYL-[ACYL-CARRIER-PROTEIN] REDUCTASE"/>
    <property type="match status" value="1"/>
</dbReference>
<dbReference type="FunFam" id="3.40.50.720:FF:000084">
    <property type="entry name" value="Short-chain dehydrogenase reductase"/>
    <property type="match status" value="1"/>
</dbReference>
<dbReference type="PROSITE" id="PS00061">
    <property type="entry name" value="ADH_SHORT"/>
    <property type="match status" value="1"/>
</dbReference>
<dbReference type="GO" id="GO:0048038">
    <property type="term" value="F:quinone binding"/>
    <property type="evidence" value="ECO:0007669"/>
    <property type="project" value="TreeGrafter"/>
</dbReference>
<evidence type="ECO:0000256" key="2">
    <source>
        <dbReference type="ARBA" id="ARBA00023002"/>
    </source>
</evidence>
<dbReference type="OrthoDB" id="9803333at2"/>
<dbReference type="PRINTS" id="PR00081">
    <property type="entry name" value="GDHRDH"/>
</dbReference>
<sequence length="254" mass="27517">MFELDNKVAVVTGASSGIGRDAALAYAMAGADVCILARREERLQELQKEIEKLGRRALAIPCDVTEEESIKGAVEKIIDTFGRVDILLNNAGIAVSGGLEDTTVEEWDRSFSVNCRGQFLVSKYVVPHMIKQRYGKVVNMASVNAIIGDKHEQLYRLAYNSSKAGIVGLTTGMAAAYAKYGITVNAIGPGYFKTEMTDRMNKSFVFKARYNMLTPAGRAGENGELDGTILFLSSDASNYVQGQYICVDGGTSIV</sequence>
<dbReference type="SUPFAM" id="SSF51735">
    <property type="entry name" value="NAD(P)-binding Rossmann-fold domains"/>
    <property type="match status" value="1"/>
</dbReference>